<evidence type="ECO:0000313" key="2">
    <source>
        <dbReference type="Proteomes" id="UP000242638"/>
    </source>
</evidence>
<sequence>MWLYCLFRPFLFGSPSAPMTLPRARRPLLIWMLSFSLSPVLPVLKIRSDPAKSTKWNLEDNTLLPRHLLEFGFIWVAPVCLAVFPDSSKLNTSSRPSTSLSFTPHNTGKQRDIKFTVANTTLHLFCTIKISKVNNTNVPFVLPDIDVLAGRLHLQ</sequence>
<reference evidence="1" key="2">
    <citation type="submission" date="2025-08" db="UniProtKB">
        <authorList>
            <consortium name="Ensembl"/>
        </authorList>
    </citation>
    <scope>IDENTIFICATION</scope>
    <source>
        <strain evidence="1">Guanapo</strain>
    </source>
</reference>
<dbReference type="Ensembl" id="ENSPRET00000002980.1">
    <property type="protein sequence ID" value="ENSPREP00000002928.1"/>
    <property type="gene ID" value="ENSPREG00000002118.1"/>
</dbReference>
<dbReference type="OMA" id="RRCSMVT"/>
<protein>
    <submittedName>
        <fullName evidence="1">Uncharacterized protein</fullName>
    </submittedName>
</protein>
<evidence type="ECO:0000313" key="1">
    <source>
        <dbReference type="Ensembl" id="ENSPREP00000002928.1"/>
    </source>
</evidence>
<dbReference type="Proteomes" id="UP000242638">
    <property type="component" value="Unassembled WGS sequence"/>
</dbReference>
<dbReference type="GeneTree" id="ENSGT00940000177011"/>
<keyword evidence="2" id="KW-1185">Reference proteome</keyword>
<reference evidence="2" key="1">
    <citation type="submission" date="2013-11" db="EMBL/GenBank/DDBJ databases">
        <title>The genomic landscape of the Guanapo guppy.</title>
        <authorList>
            <person name="Kuenstner A."/>
            <person name="Dreyer C."/>
        </authorList>
    </citation>
    <scope>NUCLEOTIDE SEQUENCE</scope>
    <source>
        <strain evidence="2">Guanapo</strain>
    </source>
</reference>
<name>A0A3P9N0A6_POERE</name>
<accession>A0A3P9N0A6</accession>
<dbReference type="AlphaFoldDB" id="A0A3P9N0A6"/>
<proteinExistence type="predicted"/>
<organism evidence="1 2">
    <name type="scientific">Poecilia reticulata</name>
    <name type="common">Guppy</name>
    <name type="synonym">Acanthophacelus reticulatus</name>
    <dbReference type="NCBI Taxonomy" id="8081"/>
    <lineage>
        <taxon>Eukaryota</taxon>
        <taxon>Metazoa</taxon>
        <taxon>Chordata</taxon>
        <taxon>Craniata</taxon>
        <taxon>Vertebrata</taxon>
        <taxon>Euteleostomi</taxon>
        <taxon>Actinopterygii</taxon>
        <taxon>Neopterygii</taxon>
        <taxon>Teleostei</taxon>
        <taxon>Neoteleostei</taxon>
        <taxon>Acanthomorphata</taxon>
        <taxon>Ovalentaria</taxon>
        <taxon>Atherinomorphae</taxon>
        <taxon>Cyprinodontiformes</taxon>
        <taxon>Poeciliidae</taxon>
        <taxon>Poeciliinae</taxon>
        <taxon>Poecilia</taxon>
    </lineage>
</organism>
<reference evidence="1" key="3">
    <citation type="submission" date="2025-09" db="UniProtKB">
        <authorList>
            <consortium name="Ensembl"/>
        </authorList>
    </citation>
    <scope>IDENTIFICATION</scope>
    <source>
        <strain evidence="1">Guanapo</strain>
    </source>
</reference>